<dbReference type="EMBL" id="CP049742">
    <property type="protein sequence ID" value="QPC48235.1"/>
    <property type="molecule type" value="Genomic_DNA"/>
</dbReference>
<keyword evidence="11" id="KW-1185">Reference proteome</keyword>
<dbReference type="SMART" id="SM00091">
    <property type="entry name" value="PAS"/>
    <property type="match status" value="1"/>
</dbReference>
<organism evidence="10 11">
    <name type="scientific">Mangrovibacillus cuniculi</name>
    <dbReference type="NCBI Taxonomy" id="2593652"/>
    <lineage>
        <taxon>Bacteria</taxon>
        <taxon>Bacillati</taxon>
        <taxon>Bacillota</taxon>
        <taxon>Bacilli</taxon>
        <taxon>Bacillales</taxon>
        <taxon>Bacillaceae</taxon>
        <taxon>Mangrovibacillus</taxon>
    </lineage>
</organism>
<keyword evidence="7" id="KW-0067">ATP-binding</keyword>
<dbReference type="AlphaFoldDB" id="A0A7S8CE01"/>
<dbReference type="InterPro" id="IPR000014">
    <property type="entry name" value="PAS"/>
</dbReference>
<dbReference type="RefSeq" id="WP_239672922.1">
    <property type="nucleotide sequence ID" value="NZ_CP049742.1"/>
</dbReference>
<dbReference type="PANTHER" id="PTHR43065">
    <property type="entry name" value="SENSOR HISTIDINE KINASE"/>
    <property type="match status" value="1"/>
</dbReference>
<dbReference type="PRINTS" id="PR00344">
    <property type="entry name" value="BCTRLSENSOR"/>
</dbReference>
<dbReference type="InterPro" id="IPR004358">
    <property type="entry name" value="Sig_transdc_His_kin-like_C"/>
</dbReference>
<dbReference type="Gene3D" id="3.30.565.10">
    <property type="entry name" value="Histidine kinase-like ATPase, C-terminal domain"/>
    <property type="match status" value="1"/>
</dbReference>
<evidence type="ECO:0000256" key="6">
    <source>
        <dbReference type="ARBA" id="ARBA00022777"/>
    </source>
</evidence>
<dbReference type="SUPFAM" id="SSF55785">
    <property type="entry name" value="PYP-like sensor domain (PAS domain)"/>
    <property type="match status" value="1"/>
</dbReference>
<evidence type="ECO:0000256" key="3">
    <source>
        <dbReference type="ARBA" id="ARBA00022553"/>
    </source>
</evidence>
<dbReference type="InterPro" id="IPR003661">
    <property type="entry name" value="HisK_dim/P_dom"/>
</dbReference>
<dbReference type="SUPFAM" id="SSF47384">
    <property type="entry name" value="Homodimeric domain of signal transducing histidine kinase"/>
    <property type="match status" value="1"/>
</dbReference>
<protein>
    <recommendedName>
        <fullName evidence="2">histidine kinase</fullName>
        <ecNumber evidence="2">2.7.13.3</ecNumber>
    </recommendedName>
</protein>
<accession>A0A7S8CE01</accession>
<evidence type="ECO:0000313" key="10">
    <source>
        <dbReference type="EMBL" id="QPC48235.1"/>
    </source>
</evidence>
<dbReference type="InterPro" id="IPR013656">
    <property type="entry name" value="PAS_4"/>
</dbReference>
<evidence type="ECO:0000256" key="7">
    <source>
        <dbReference type="ARBA" id="ARBA00022840"/>
    </source>
</evidence>
<name>A0A7S8CE01_9BACI</name>
<dbReference type="SMART" id="SM00387">
    <property type="entry name" value="HATPase_c"/>
    <property type="match status" value="1"/>
</dbReference>
<feature type="domain" description="Histidine kinase" evidence="9">
    <location>
        <begin position="140"/>
        <end position="342"/>
    </location>
</feature>
<reference evidence="10 11" key="1">
    <citation type="submission" date="2019-07" db="EMBL/GenBank/DDBJ databases">
        <title>Genome sequence of 2 isolates from Red Sea Mangroves.</title>
        <authorList>
            <person name="Sefrji F."/>
            <person name="Michoud G."/>
            <person name="Merlino G."/>
            <person name="Daffonchio D."/>
        </authorList>
    </citation>
    <scope>NUCLEOTIDE SEQUENCE [LARGE SCALE GENOMIC DNA]</scope>
    <source>
        <strain evidence="10 11">R1DC41</strain>
    </source>
</reference>
<dbReference type="SMART" id="SM00388">
    <property type="entry name" value="HisKA"/>
    <property type="match status" value="1"/>
</dbReference>
<gene>
    <name evidence="10" type="ORF">G8O30_15570</name>
</gene>
<evidence type="ECO:0000259" key="9">
    <source>
        <dbReference type="PROSITE" id="PS50109"/>
    </source>
</evidence>
<dbReference type="InterPro" id="IPR036097">
    <property type="entry name" value="HisK_dim/P_sf"/>
</dbReference>
<evidence type="ECO:0000256" key="2">
    <source>
        <dbReference type="ARBA" id="ARBA00012438"/>
    </source>
</evidence>
<dbReference type="InterPro" id="IPR005467">
    <property type="entry name" value="His_kinase_dom"/>
</dbReference>
<dbReference type="InterPro" id="IPR003594">
    <property type="entry name" value="HATPase_dom"/>
</dbReference>
<keyword evidence="6" id="KW-0418">Kinase</keyword>
<keyword evidence="8" id="KW-0902">Two-component regulatory system</keyword>
<dbReference type="GO" id="GO:0005524">
    <property type="term" value="F:ATP binding"/>
    <property type="evidence" value="ECO:0007669"/>
    <property type="project" value="UniProtKB-KW"/>
</dbReference>
<evidence type="ECO:0000256" key="1">
    <source>
        <dbReference type="ARBA" id="ARBA00000085"/>
    </source>
</evidence>
<dbReference type="GO" id="GO:0000155">
    <property type="term" value="F:phosphorelay sensor kinase activity"/>
    <property type="evidence" value="ECO:0007669"/>
    <property type="project" value="InterPro"/>
</dbReference>
<dbReference type="InterPro" id="IPR036890">
    <property type="entry name" value="HATPase_C_sf"/>
</dbReference>
<dbReference type="Pfam" id="PF08448">
    <property type="entry name" value="PAS_4"/>
    <property type="match status" value="1"/>
</dbReference>
<comment type="catalytic activity">
    <reaction evidence="1">
        <text>ATP + protein L-histidine = ADP + protein N-phospho-L-histidine.</text>
        <dbReference type="EC" id="2.7.13.3"/>
    </reaction>
</comment>
<evidence type="ECO:0000256" key="8">
    <source>
        <dbReference type="ARBA" id="ARBA00023012"/>
    </source>
</evidence>
<dbReference type="Proteomes" id="UP000593626">
    <property type="component" value="Chromosome"/>
</dbReference>
<dbReference type="Pfam" id="PF02518">
    <property type="entry name" value="HATPase_c"/>
    <property type="match status" value="1"/>
</dbReference>
<dbReference type="Pfam" id="PF00512">
    <property type="entry name" value="HisKA"/>
    <property type="match status" value="1"/>
</dbReference>
<keyword evidence="5" id="KW-0547">Nucleotide-binding</keyword>
<evidence type="ECO:0000256" key="5">
    <source>
        <dbReference type="ARBA" id="ARBA00022741"/>
    </source>
</evidence>
<dbReference type="InterPro" id="IPR035965">
    <property type="entry name" value="PAS-like_dom_sf"/>
</dbReference>
<dbReference type="EC" id="2.7.13.3" evidence="2"/>
<dbReference type="Gene3D" id="3.30.450.20">
    <property type="entry name" value="PAS domain"/>
    <property type="match status" value="1"/>
</dbReference>
<sequence>MIIIESSKFRSNIDMLEVLNNIKEGCYFLNEKMEFEFINRAAESVIEKPKSELLGKCLWDILPDYIDTKVYHTYNKAFKEQEMQSFEVLSQYSKRIVEVKVIPNKNGLLVIFSDVTNIREKEIEDRYYDKLRIIGEMAAGVAHEVRNPLTTVKGFLQIMSKDENLSNYDAHLNLMIDEINRINQIIAEFLSLSQNRARNIKDSSLNQIITTMLPLLQTRAVKEGKIVKVLLGEIQNLFVDQDEIRQLLLNMINNSLDAMEEGTSVCIVTSFEKDTVVLSIQDEGSGIPSNLVEDIPIPFVTGKENGTGLGLSICYSIAQRNNAKIDFETSSKGTTFNIRFMS</sequence>
<keyword evidence="3" id="KW-0597">Phosphoprotein</keyword>
<dbReference type="CDD" id="cd00082">
    <property type="entry name" value="HisKA"/>
    <property type="match status" value="1"/>
</dbReference>
<dbReference type="SUPFAM" id="SSF55874">
    <property type="entry name" value="ATPase domain of HSP90 chaperone/DNA topoisomerase II/histidine kinase"/>
    <property type="match status" value="1"/>
</dbReference>
<evidence type="ECO:0000256" key="4">
    <source>
        <dbReference type="ARBA" id="ARBA00022679"/>
    </source>
</evidence>
<dbReference type="PROSITE" id="PS50109">
    <property type="entry name" value="HIS_KIN"/>
    <property type="match status" value="1"/>
</dbReference>
<keyword evidence="4" id="KW-0808">Transferase</keyword>
<proteinExistence type="predicted"/>
<dbReference type="KEGG" id="mcui:G8O30_15570"/>
<dbReference type="PANTHER" id="PTHR43065:SF46">
    <property type="entry name" value="C4-DICARBOXYLATE TRANSPORT SENSOR PROTEIN DCTB"/>
    <property type="match status" value="1"/>
</dbReference>
<evidence type="ECO:0000313" key="11">
    <source>
        <dbReference type="Proteomes" id="UP000593626"/>
    </source>
</evidence>
<dbReference type="Gene3D" id="1.10.287.130">
    <property type="match status" value="1"/>
</dbReference>